<sequence>MSRLTIWDASSNSQVLVTEDPAEIAGNLKAIGVRFEQWPRADLPADADADAILAAYRPQLDAFLSSTGAGTADVIKLTPDHPMKDAMRAKFLSEHTHTEDEVRFFHAGTGNFVLHVDGKVFDAHCGPGDLISVPANSRHWFDAGTEPNFAVVRVFTDTTGWTPHYTGTDMAERFPAATA</sequence>
<keyword evidence="11" id="KW-1185">Reference proteome</keyword>
<keyword evidence="5 9" id="KW-0223">Dioxygenase</keyword>
<dbReference type="RefSeq" id="WP_092955915.1">
    <property type="nucleotide sequence ID" value="NZ_FOSQ01000001.1"/>
</dbReference>
<dbReference type="InterPro" id="IPR023956">
    <property type="entry name" value="ARD_bac"/>
</dbReference>
<comment type="function">
    <text evidence="9">Catalyzes 2 different reactions between oxygene and the acireductone 1,2-dihydroxy-3-keto-5-methylthiopentene (DHK-MTPene) depending upon the metal bound in the active site. Fe-containing acireductone dioxygenase (Fe-ARD) produces formate and 2-keto-4-methylthiobutyrate (KMTB), the alpha-ketoacid precursor of methionine in the methionine recycle pathway. Ni-containing acireductone dioxygenase (Ni-ARD) produces methylthiopropionate, carbon monoxide and formate, and does not lie on the methionine recycle pathway.</text>
</comment>
<comment type="catalytic activity">
    <reaction evidence="9">
        <text>1,2-dihydroxy-5-(methylsulfanyl)pent-1-en-3-one + O2 = 3-(methylsulfanyl)propanoate + CO + formate + 2 H(+)</text>
        <dbReference type="Rhea" id="RHEA:14161"/>
        <dbReference type="ChEBI" id="CHEBI:15378"/>
        <dbReference type="ChEBI" id="CHEBI:15379"/>
        <dbReference type="ChEBI" id="CHEBI:15740"/>
        <dbReference type="ChEBI" id="CHEBI:17245"/>
        <dbReference type="ChEBI" id="CHEBI:49016"/>
        <dbReference type="ChEBI" id="CHEBI:49252"/>
        <dbReference type="EC" id="1.13.11.53"/>
    </reaction>
</comment>
<dbReference type="Gene3D" id="2.60.120.10">
    <property type="entry name" value="Jelly Rolls"/>
    <property type="match status" value="1"/>
</dbReference>
<dbReference type="GO" id="GO:0019509">
    <property type="term" value="P:L-methionine salvage from methylthioadenosine"/>
    <property type="evidence" value="ECO:0007669"/>
    <property type="project" value="UniProtKB-UniRule"/>
</dbReference>
<dbReference type="HAMAP" id="MF_01682">
    <property type="entry name" value="Salvage_MtnD"/>
    <property type="match status" value="1"/>
</dbReference>
<comment type="subunit">
    <text evidence="9">Monomer.</text>
</comment>
<feature type="binding site" evidence="9">
    <location>
        <position position="101"/>
    </location>
    <ligand>
        <name>Fe(2+)</name>
        <dbReference type="ChEBI" id="CHEBI:29033"/>
    </ligand>
</feature>
<evidence type="ECO:0000313" key="10">
    <source>
        <dbReference type="EMBL" id="SFK25660.1"/>
    </source>
</evidence>
<reference evidence="10 11" key="1">
    <citation type="submission" date="2016-10" db="EMBL/GenBank/DDBJ databases">
        <authorList>
            <person name="de Groot N.N."/>
        </authorList>
    </citation>
    <scope>NUCLEOTIDE SEQUENCE [LARGE SCALE GENOMIC DNA]</scope>
    <source>
        <strain evidence="10 11">DSM 19981</strain>
    </source>
</reference>
<evidence type="ECO:0000256" key="1">
    <source>
        <dbReference type="ARBA" id="ARBA00000428"/>
    </source>
</evidence>
<feature type="binding site" evidence="9">
    <location>
        <position position="97"/>
    </location>
    <ligand>
        <name>Ni(2+)</name>
        <dbReference type="ChEBI" id="CHEBI:49786"/>
    </ligand>
</feature>
<dbReference type="UniPathway" id="UPA00904">
    <property type="reaction ID" value="UER00878"/>
</dbReference>
<keyword evidence="2 9" id="KW-0533">Nickel</keyword>
<dbReference type="GO" id="GO:0019284">
    <property type="term" value="P:L-methionine salvage from S-adenosylmethionine"/>
    <property type="evidence" value="ECO:0007669"/>
    <property type="project" value="InterPro"/>
</dbReference>
<dbReference type="SUPFAM" id="SSF51182">
    <property type="entry name" value="RmlC-like cupins"/>
    <property type="match status" value="1"/>
</dbReference>
<comment type="similarity">
    <text evidence="9">Belongs to the acireductone dioxygenase (ARD) family.</text>
</comment>
<dbReference type="InterPro" id="IPR014710">
    <property type="entry name" value="RmlC-like_jellyroll"/>
</dbReference>
<evidence type="ECO:0000256" key="4">
    <source>
        <dbReference type="ARBA" id="ARBA00022723"/>
    </source>
</evidence>
<dbReference type="Proteomes" id="UP000199473">
    <property type="component" value="Unassembled WGS sequence"/>
</dbReference>
<dbReference type="GO" id="GO:0016151">
    <property type="term" value="F:nickel cation binding"/>
    <property type="evidence" value="ECO:0007669"/>
    <property type="project" value="UniProtKB-UniRule"/>
</dbReference>
<organism evidence="10 11">
    <name type="scientific">Falsiroseomonas stagni DSM 19981</name>
    <dbReference type="NCBI Taxonomy" id="1123062"/>
    <lineage>
        <taxon>Bacteria</taxon>
        <taxon>Pseudomonadati</taxon>
        <taxon>Pseudomonadota</taxon>
        <taxon>Alphaproteobacteria</taxon>
        <taxon>Acetobacterales</taxon>
        <taxon>Roseomonadaceae</taxon>
        <taxon>Falsiroseomonas</taxon>
    </lineage>
</organism>
<dbReference type="Pfam" id="PF03079">
    <property type="entry name" value="ARD"/>
    <property type="match status" value="1"/>
</dbReference>
<feature type="binding site" evidence="9">
    <location>
        <position position="139"/>
    </location>
    <ligand>
        <name>Ni(2+)</name>
        <dbReference type="ChEBI" id="CHEBI:49786"/>
    </ligand>
</feature>
<protein>
    <recommendedName>
        <fullName evidence="9">Acireductone dioxygenase</fullName>
    </recommendedName>
    <alternativeName>
        <fullName evidence="9">1,2-dihydroxy-3-keto-5-methylthiopentene dioxygenase</fullName>
        <shortName evidence="9">DHK-MTPene dioxygenase</shortName>
    </alternativeName>
    <alternativeName>
        <fullName evidence="9">Acireductone dioxygenase (Fe(2+)-requiring)</fullName>
        <shortName evidence="9">ARD'</shortName>
        <shortName evidence="9">Fe-ARD</shortName>
        <ecNumber evidence="9">1.13.11.54</ecNumber>
    </alternativeName>
    <alternativeName>
        <fullName evidence="9">Acireductone dioxygenase (Ni(2+)-requiring)</fullName>
        <shortName evidence="9">ARD</shortName>
        <shortName evidence="9">Ni-ARD</shortName>
        <ecNumber evidence="9">1.13.11.53</ecNumber>
    </alternativeName>
</protein>
<keyword evidence="6 9" id="KW-0560">Oxidoreductase</keyword>
<comment type="catalytic activity">
    <reaction evidence="1 9">
        <text>1,2-dihydroxy-5-(methylsulfanyl)pent-1-en-3-one + O2 = 4-methylsulfanyl-2-oxobutanoate + formate + 2 H(+)</text>
        <dbReference type="Rhea" id="RHEA:24504"/>
        <dbReference type="ChEBI" id="CHEBI:15378"/>
        <dbReference type="ChEBI" id="CHEBI:15379"/>
        <dbReference type="ChEBI" id="CHEBI:15740"/>
        <dbReference type="ChEBI" id="CHEBI:16723"/>
        <dbReference type="ChEBI" id="CHEBI:49252"/>
        <dbReference type="EC" id="1.13.11.54"/>
    </reaction>
</comment>
<evidence type="ECO:0000256" key="2">
    <source>
        <dbReference type="ARBA" id="ARBA00022596"/>
    </source>
</evidence>
<feature type="site" description="May play a role in metal incorporation in vivo" evidence="9">
    <location>
        <position position="94"/>
    </location>
</feature>
<feature type="binding site" evidence="9">
    <location>
        <position position="95"/>
    </location>
    <ligand>
        <name>Ni(2+)</name>
        <dbReference type="ChEBI" id="CHEBI:49786"/>
    </ligand>
</feature>
<dbReference type="GO" id="GO:0005506">
    <property type="term" value="F:iron ion binding"/>
    <property type="evidence" value="ECO:0007669"/>
    <property type="project" value="UniProtKB-UniRule"/>
</dbReference>
<feature type="binding site" evidence="9">
    <location>
        <position position="101"/>
    </location>
    <ligand>
        <name>Ni(2+)</name>
        <dbReference type="ChEBI" id="CHEBI:49786"/>
    </ligand>
</feature>
<dbReference type="CDD" id="cd02232">
    <property type="entry name" value="cupin_ARD"/>
    <property type="match status" value="1"/>
</dbReference>
<evidence type="ECO:0000256" key="9">
    <source>
        <dbReference type="HAMAP-Rule" id="MF_01682"/>
    </source>
</evidence>
<evidence type="ECO:0000256" key="5">
    <source>
        <dbReference type="ARBA" id="ARBA00022964"/>
    </source>
</evidence>
<dbReference type="EC" id="1.13.11.54" evidence="9"/>
<dbReference type="OrthoDB" id="9795636at2"/>
<keyword evidence="7 9" id="KW-0408">Iron</keyword>
<proteinExistence type="inferred from homology"/>
<comment type="cofactor">
    <cofactor evidence="9">
        <name>Ni(2+)</name>
        <dbReference type="ChEBI" id="CHEBI:49786"/>
    </cofactor>
    <text evidence="9">Binds 1 nickel ion per monomer.</text>
</comment>
<evidence type="ECO:0000256" key="7">
    <source>
        <dbReference type="ARBA" id="ARBA00023004"/>
    </source>
</evidence>
<gene>
    <name evidence="9" type="primary">mtnD</name>
    <name evidence="10" type="ORF">SAMN02745775_101859</name>
</gene>
<evidence type="ECO:0000313" key="11">
    <source>
        <dbReference type="Proteomes" id="UP000199473"/>
    </source>
</evidence>
<comment type="pathway">
    <text evidence="9">Amino-acid biosynthesis; L-methionine biosynthesis via salvage pathway; L-methionine from S-methyl-5-thio-alpha-D-ribose 1-phosphate: step 5/6.</text>
</comment>
<evidence type="ECO:0000256" key="3">
    <source>
        <dbReference type="ARBA" id="ARBA00022605"/>
    </source>
</evidence>
<evidence type="ECO:0000256" key="6">
    <source>
        <dbReference type="ARBA" id="ARBA00023002"/>
    </source>
</evidence>
<dbReference type="InterPro" id="IPR011051">
    <property type="entry name" value="RmlC_Cupin_sf"/>
</dbReference>
<dbReference type="PANTHER" id="PTHR23418">
    <property type="entry name" value="ACIREDUCTONE DIOXYGENASE"/>
    <property type="match status" value="1"/>
</dbReference>
<dbReference type="EMBL" id="FOSQ01000001">
    <property type="protein sequence ID" value="SFK25660.1"/>
    <property type="molecule type" value="Genomic_DNA"/>
</dbReference>
<dbReference type="PANTHER" id="PTHR23418:SF0">
    <property type="entry name" value="ACIREDUCTONE DIOXYGENASE"/>
    <property type="match status" value="1"/>
</dbReference>
<feature type="binding site" evidence="9">
    <location>
        <position position="139"/>
    </location>
    <ligand>
        <name>Fe(2+)</name>
        <dbReference type="ChEBI" id="CHEBI:29033"/>
    </ligand>
</feature>
<keyword evidence="4 9" id="KW-0479">Metal-binding</keyword>
<feature type="binding site" evidence="9">
    <location>
        <position position="97"/>
    </location>
    <ligand>
        <name>Fe(2+)</name>
        <dbReference type="ChEBI" id="CHEBI:29033"/>
    </ligand>
</feature>
<dbReference type="STRING" id="1123062.SAMN02745775_101859"/>
<dbReference type="EC" id="1.13.11.53" evidence="9"/>
<dbReference type="GO" id="GO:0010308">
    <property type="term" value="F:acireductone dioxygenase (Ni2+-requiring) activity"/>
    <property type="evidence" value="ECO:0007669"/>
    <property type="project" value="UniProtKB-UniRule"/>
</dbReference>
<name>A0A1I3Y1M8_9PROT</name>
<keyword evidence="8 9" id="KW-0486">Methionine biosynthesis</keyword>
<evidence type="ECO:0000256" key="8">
    <source>
        <dbReference type="ARBA" id="ARBA00023167"/>
    </source>
</evidence>
<keyword evidence="3 9" id="KW-0028">Amino-acid biosynthesis</keyword>
<dbReference type="AlphaFoldDB" id="A0A1I3Y1M8"/>
<feature type="binding site" evidence="9">
    <location>
        <position position="95"/>
    </location>
    <ligand>
        <name>Fe(2+)</name>
        <dbReference type="ChEBI" id="CHEBI:29033"/>
    </ligand>
</feature>
<accession>A0A1I3Y1M8</accession>
<dbReference type="InterPro" id="IPR004313">
    <property type="entry name" value="ARD"/>
</dbReference>
<comment type="cofactor">
    <cofactor evidence="9">
        <name>Fe(2+)</name>
        <dbReference type="ChEBI" id="CHEBI:29033"/>
    </cofactor>
    <text evidence="9">Binds 1 Fe(2+) cation per monomer.</text>
</comment>
<feature type="site" description="Important to generate the dianion" evidence="9">
    <location>
        <position position="103"/>
    </location>
</feature>
<feature type="site" description="May play a role in transmitting local conformational changes" evidence="9">
    <location>
        <position position="100"/>
    </location>
</feature>
<dbReference type="GO" id="GO:0010309">
    <property type="term" value="F:acireductone dioxygenase [iron(II)-requiring] activity"/>
    <property type="evidence" value="ECO:0007669"/>
    <property type="project" value="UniProtKB-UniRule"/>
</dbReference>